<dbReference type="InterPro" id="IPR007109">
    <property type="entry name" value="Brix"/>
</dbReference>
<feature type="domain" description="Brix" evidence="1">
    <location>
        <begin position="8"/>
        <end position="145"/>
    </location>
</feature>
<protein>
    <submittedName>
        <fullName evidence="3">Brix domain-containing protein</fullName>
    </submittedName>
</protein>
<evidence type="ECO:0000259" key="1">
    <source>
        <dbReference type="PROSITE" id="PS50833"/>
    </source>
</evidence>
<dbReference type="SUPFAM" id="SSF52954">
    <property type="entry name" value="Class II aaRS ABD-related"/>
    <property type="match status" value="1"/>
</dbReference>
<evidence type="ECO:0000313" key="3">
    <source>
        <dbReference type="WBParaSite" id="nRc.2.0.1.t19873-RA"/>
    </source>
</evidence>
<dbReference type="InterPro" id="IPR044281">
    <property type="entry name" value="IMP4/RPF1"/>
</dbReference>
<proteinExistence type="predicted"/>
<organism evidence="2 3">
    <name type="scientific">Romanomermis culicivorax</name>
    <name type="common">Nematode worm</name>
    <dbReference type="NCBI Taxonomy" id="13658"/>
    <lineage>
        <taxon>Eukaryota</taxon>
        <taxon>Metazoa</taxon>
        <taxon>Ecdysozoa</taxon>
        <taxon>Nematoda</taxon>
        <taxon>Enoplea</taxon>
        <taxon>Dorylaimia</taxon>
        <taxon>Mermithida</taxon>
        <taxon>Mermithoidea</taxon>
        <taxon>Mermithidae</taxon>
        <taxon>Romanomermis</taxon>
    </lineage>
</organism>
<dbReference type="SMART" id="SM00879">
    <property type="entry name" value="Brix"/>
    <property type="match status" value="1"/>
</dbReference>
<dbReference type="AlphaFoldDB" id="A0A915J1V4"/>
<dbReference type="Pfam" id="PF04427">
    <property type="entry name" value="Brix"/>
    <property type="match status" value="1"/>
</dbReference>
<dbReference type="Proteomes" id="UP000887565">
    <property type="component" value="Unplaced"/>
</dbReference>
<dbReference type="GO" id="GO:0042274">
    <property type="term" value="P:ribosomal small subunit biogenesis"/>
    <property type="evidence" value="ECO:0007669"/>
    <property type="project" value="UniProtKB-ARBA"/>
</dbReference>
<dbReference type="PANTHER" id="PTHR22734:SF2">
    <property type="entry name" value="U3 SMALL NUCLEOLAR RIBONUCLEOPROTEIN PROTEIN IMP4"/>
    <property type="match status" value="1"/>
</dbReference>
<dbReference type="Gene3D" id="3.40.50.10480">
    <property type="entry name" value="Probable brix-domain ribosomal biogenesis protein"/>
    <property type="match status" value="1"/>
</dbReference>
<dbReference type="GO" id="GO:0042134">
    <property type="term" value="F:rRNA primary transcript binding"/>
    <property type="evidence" value="ECO:0007669"/>
    <property type="project" value="InterPro"/>
</dbReference>
<sequence length="145" mass="16636">MDVLPEFECNYLFGGQIVGGCLKCISYEIKLIFPNCQRLNRGGYELKQLVEACRANEVTDFILLHEHRGVPDGFIICHLPYGPTAYFSLSNVVTRHEIPDVGKMSEQYPHLIFNNLNSKLGKRLEISDVLSEFMENGSFLSYWKR</sequence>
<dbReference type="PROSITE" id="PS50833">
    <property type="entry name" value="BRIX"/>
    <property type="match status" value="1"/>
</dbReference>
<dbReference type="PANTHER" id="PTHR22734">
    <property type="entry name" value="U3 SMALL NUCLEOLAR RIBONUCLEOPROTEIN PROTEIN IMP4"/>
    <property type="match status" value="1"/>
</dbReference>
<accession>A0A915J1V4</accession>
<dbReference type="GO" id="GO:0032040">
    <property type="term" value="C:small-subunit processome"/>
    <property type="evidence" value="ECO:0007669"/>
    <property type="project" value="TreeGrafter"/>
</dbReference>
<name>A0A915J1V4_ROMCU</name>
<keyword evidence="2" id="KW-1185">Reference proteome</keyword>
<reference evidence="3" key="1">
    <citation type="submission" date="2022-11" db="UniProtKB">
        <authorList>
            <consortium name="WormBaseParasite"/>
        </authorList>
    </citation>
    <scope>IDENTIFICATION</scope>
</reference>
<dbReference type="FunFam" id="3.40.50.10480:FF:000001">
    <property type="entry name" value="IMP4, U3 small nucleolar ribonucleoprotein"/>
    <property type="match status" value="1"/>
</dbReference>
<dbReference type="WBParaSite" id="nRc.2.0.1.t19873-RA">
    <property type="protein sequence ID" value="nRc.2.0.1.t19873-RA"/>
    <property type="gene ID" value="nRc.2.0.1.g19873"/>
</dbReference>
<dbReference type="GO" id="GO:0006364">
    <property type="term" value="P:rRNA processing"/>
    <property type="evidence" value="ECO:0007669"/>
    <property type="project" value="InterPro"/>
</dbReference>
<dbReference type="GO" id="GO:0005654">
    <property type="term" value="C:nucleoplasm"/>
    <property type="evidence" value="ECO:0007669"/>
    <property type="project" value="UniProtKB-ARBA"/>
</dbReference>
<dbReference type="GO" id="GO:0034457">
    <property type="term" value="C:Mpp10 complex"/>
    <property type="evidence" value="ECO:0007669"/>
    <property type="project" value="UniProtKB-ARBA"/>
</dbReference>
<dbReference type="GO" id="GO:0030515">
    <property type="term" value="F:snoRNA binding"/>
    <property type="evidence" value="ECO:0007669"/>
    <property type="project" value="TreeGrafter"/>
</dbReference>
<evidence type="ECO:0000313" key="2">
    <source>
        <dbReference type="Proteomes" id="UP000887565"/>
    </source>
</evidence>